<dbReference type="Gene3D" id="3.40.630.30">
    <property type="match status" value="1"/>
</dbReference>
<evidence type="ECO:0000256" key="2">
    <source>
        <dbReference type="ARBA" id="ARBA00018768"/>
    </source>
</evidence>
<reference evidence="10 11" key="1">
    <citation type="submission" date="2023-07" db="EMBL/GenBank/DDBJ databases">
        <title>Pathogenic bacteria of pear tree diseases.</title>
        <authorList>
            <person name="Zhang Z."/>
            <person name="He L."/>
            <person name="Huang R."/>
        </authorList>
    </citation>
    <scope>NUCLEOTIDE SEQUENCE [LARGE SCALE GENOMIC DNA]</scope>
    <source>
        <strain evidence="10 11">DE2</strain>
    </source>
</reference>
<comment type="similarity">
    <text evidence="8 9">Belongs to the autoinducer synthase family.</text>
</comment>
<protein>
    <recommendedName>
        <fullName evidence="2 9">Acyl-homoserine-lactone synthase</fullName>
        <ecNumber evidence="1 9">2.3.1.184</ecNumber>
    </recommendedName>
    <alternativeName>
        <fullName evidence="9">Autoinducer synthesis protein</fullName>
    </alternativeName>
</protein>
<dbReference type="RefSeq" id="WP_306210799.1">
    <property type="nucleotide sequence ID" value="NZ_CP132353.1"/>
</dbReference>
<dbReference type="Proteomes" id="UP001228139">
    <property type="component" value="Chromosome"/>
</dbReference>
<evidence type="ECO:0000256" key="9">
    <source>
        <dbReference type="RuleBase" id="RU361135"/>
    </source>
</evidence>
<dbReference type="Pfam" id="PF00765">
    <property type="entry name" value="Autoind_synth"/>
    <property type="match status" value="1"/>
</dbReference>
<evidence type="ECO:0000256" key="7">
    <source>
        <dbReference type="ARBA" id="ARBA00048576"/>
    </source>
</evidence>
<dbReference type="PANTHER" id="PTHR39322">
    <property type="entry name" value="ACYL-HOMOSERINE-LACTONE SYNTHASE"/>
    <property type="match status" value="1"/>
</dbReference>
<evidence type="ECO:0000256" key="4">
    <source>
        <dbReference type="ARBA" id="ARBA00022679"/>
    </source>
</evidence>
<dbReference type="KEGG" id="epi:Q3V30_04295"/>
<dbReference type="AlphaFoldDB" id="A0AA50DKY3"/>
<evidence type="ECO:0000313" key="11">
    <source>
        <dbReference type="Proteomes" id="UP001228139"/>
    </source>
</evidence>
<dbReference type="PROSITE" id="PS00949">
    <property type="entry name" value="AUTOINDUCER_SYNTH_1"/>
    <property type="match status" value="1"/>
</dbReference>
<keyword evidence="5 9" id="KW-0949">S-adenosyl-L-methionine</keyword>
<accession>A0AA50DKY3</accession>
<evidence type="ECO:0000256" key="5">
    <source>
        <dbReference type="ARBA" id="ARBA00022691"/>
    </source>
</evidence>
<keyword evidence="3 8" id="KW-0673">Quorum sensing</keyword>
<dbReference type="SUPFAM" id="SSF55729">
    <property type="entry name" value="Acyl-CoA N-acyltransferases (Nat)"/>
    <property type="match status" value="1"/>
</dbReference>
<dbReference type="InterPro" id="IPR016181">
    <property type="entry name" value="Acyl_CoA_acyltransferase"/>
</dbReference>
<dbReference type="EC" id="2.3.1.184" evidence="1 9"/>
<evidence type="ECO:0000256" key="1">
    <source>
        <dbReference type="ARBA" id="ARBA00012340"/>
    </source>
</evidence>
<gene>
    <name evidence="10" type="ORF">Q3V30_04295</name>
</gene>
<name>A0AA50DKY3_9GAMM</name>
<keyword evidence="4 9" id="KW-0808">Transferase</keyword>
<proteinExistence type="inferred from homology"/>
<dbReference type="PANTHER" id="PTHR39322:SF1">
    <property type="entry name" value="ISOVALERYL-HOMOSERINE LACTONE SYNTHASE"/>
    <property type="match status" value="1"/>
</dbReference>
<evidence type="ECO:0000256" key="6">
    <source>
        <dbReference type="ARBA" id="ARBA00022929"/>
    </source>
</evidence>
<sequence>MLKIYCTDYATLDRKKSEELFMLRKQVFKDRLQWAVNSTDGKENDEFDNENAKYIYGVKDEKIICGSRIIEMRNENMLVKTFSSFFDKVEIPEGNYIESTRFFVDKQRAKVLAGHRLPVTRILFMALINYARQHHYDGVIAVASHPMMQIIKNSGWKITLLETGQSEKDEPVYLVLGHVDEGSQQAMKAAIIKASSLDEEVLNSWPLSGSDF</sequence>
<dbReference type="GO" id="GO:0009372">
    <property type="term" value="P:quorum sensing"/>
    <property type="evidence" value="ECO:0007669"/>
    <property type="project" value="UniProtKB-UniRule"/>
</dbReference>
<keyword evidence="11" id="KW-1185">Reference proteome</keyword>
<dbReference type="GO" id="GO:0061579">
    <property type="term" value="F:N-acyl homoserine lactone synthase activity"/>
    <property type="evidence" value="ECO:0007669"/>
    <property type="project" value="UniProtKB-UniRule"/>
</dbReference>
<evidence type="ECO:0000256" key="3">
    <source>
        <dbReference type="ARBA" id="ARBA00022654"/>
    </source>
</evidence>
<dbReference type="PROSITE" id="PS51187">
    <property type="entry name" value="AUTOINDUCER_SYNTH_2"/>
    <property type="match status" value="1"/>
</dbReference>
<dbReference type="InterPro" id="IPR001690">
    <property type="entry name" value="Autoind_synthase"/>
</dbReference>
<evidence type="ECO:0000256" key="8">
    <source>
        <dbReference type="PROSITE-ProRule" id="PRU00533"/>
    </source>
</evidence>
<keyword evidence="6 8" id="KW-0071">Autoinducer synthesis</keyword>
<organism evidence="10 11">
    <name type="scientific">Erwinia pyri</name>
    <dbReference type="NCBI Taxonomy" id="3062598"/>
    <lineage>
        <taxon>Bacteria</taxon>
        <taxon>Pseudomonadati</taxon>
        <taxon>Pseudomonadota</taxon>
        <taxon>Gammaproteobacteria</taxon>
        <taxon>Enterobacterales</taxon>
        <taxon>Erwiniaceae</taxon>
        <taxon>Erwinia</taxon>
    </lineage>
</organism>
<dbReference type="GO" id="GO:0007165">
    <property type="term" value="P:signal transduction"/>
    <property type="evidence" value="ECO:0007669"/>
    <property type="project" value="TreeGrafter"/>
</dbReference>
<dbReference type="EMBL" id="CP132353">
    <property type="protein sequence ID" value="WLS79735.1"/>
    <property type="molecule type" value="Genomic_DNA"/>
</dbReference>
<comment type="catalytic activity">
    <reaction evidence="7 9">
        <text>a fatty acyl-[ACP] + S-adenosyl-L-methionine = an N-acyl-L-homoserine lactone + S-methyl-5'-thioadenosine + holo-[ACP] + H(+)</text>
        <dbReference type="Rhea" id="RHEA:10096"/>
        <dbReference type="Rhea" id="RHEA-COMP:9685"/>
        <dbReference type="Rhea" id="RHEA-COMP:14125"/>
        <dbReference type="ChEBI" id="CHEBI:15378"/>
        <dbReference type="ChEBI" id="CHEBI:17509"/>
        <dbReference type="ChEBI" id="CHEBI:55474"/>
        <dbReference type="ChEBI" id="CHEBI:59789"/>
        <dbReference type="ChEBI" id="CHEBI:64479"/>
        <dbReference type="ChEBI" id="CHEBI:138651"/>
        <dbReference type="EC" id="2.3.1.184"/>
    </reaction>
</comment>
<dbReference type="InterPro" id="IPR018311">
    <property type="entry name" value="Autoind_synth_CS"/>
</dbReference>
<dbReference type="PRINTS" id="PR01549">
    <property type="entry name" value="AUTOINDCRSYN"/>
</dbReference>
<evidence type="ECO:0000313" key="10">
    <source>
        <dbReference type="EMBL" id="WLS79735.1"/>
    </source>
</evidence>